<dbReference type="EMBL" id="CH991548">
    <property type="protein sequence ID" value="EDQ90071.1"/>
    <property type="molecule type" value="Genomic_DNA"/>
</dbReference>
<dbReference type="Pfam" id="PF00557">
    <property type="entry name" value="Peptidase_M24"/>
    <property type="match status" value="1"/>
</dbReference>
<keyword evidence="5" id="KW-1185">Reference proteome</keyword>
<evidence type="ECO:0000256" key="1">
    <source>
        <dbReference type="ARBA" id="ARBA00007319"/>
    </source>
</evidence>
<dbReference type="InParanoid" id="A9UWM2"/>
<dbReference type="GeneID" id="5890155"/>
<dbReference type="FunFam" id="1.10.10.10:FF:000029">
    <property type="entry name" value="Proliferation-associated 2G4, a"/>
    <property type="match status" value="1"/>
</dbReference>
<organism evidence="4 5">
    <name type="scientific">Monosiga brevicollis</name>
    <name type="common">Choanoflagellate</name>
    <dbReference type="NCBI Taxonomy" id="81824"/>
    <lineage>
        <taxon>Eukaryota</taxon>
        <taxon>Choanoflagellata</taxon>
        <taxon>Craspedida</taxon>
        <taxon>Salpingoecidae</taxon>
        <taxon>Monosiga</taxon>
    </lineage>
</organism>
<evidence type="ECO:0000313" key="5">
    <source>
        <dbReference type="Proteomes" id="UP000001357"/>
    </source>
</evidence>
<dbReference type="SUPFAM" id="SSF55920">
    <property type="entry name" value="Creatinase/aminopeptidase"/>
    <property type="match status" value="1"/>
</dbReference>
<evidence type="ECO:0000256" key="2">
    <source>
        <dbReference type="SAM" id="MobiDB-lite"/>
    </source>
</evidence>
<accession>A9UWM2</accession>
<proteinExistence type="inferred from homology"/>
<dbReference type="RefSeq" id="XP_001744838.1">
    <property type="nucleotide sequence ID" value="XM_001744786.1"/>
</dbReference>
<gene>
    <name evidence="4" type="ORF">MONBRDRAFT_16495</name>
</gene>
<dbReference type="eggNOG" id="KOG2776">
    <property type="taxonomic scope" value="Eukaryota"/>
</dbReference>
<dbReference type="SUPFAM" id="SSF46785">
    <property type="entry name" value="Winged helix' DNA-binding domain"/>
    <property type="match status" value="1"/>
</dbReference>
<dbReference type="Proteomes" id="UP000001357">
    <property type="component" value="Unassembled WGS sequence"/>
</dbReference>
<dbReference type="PANTHER" id="PTHR10804:SF11">
    <property type="entry name" value="PROLIFERATION-ASSOCIATED PROTEIN 2G4"/>
    <property type="match status" value="1"/>
</dbReference>
<dbReference type="InterPro" id="IPR000994">
    <property type="entry name" value="Pept_M24"/>
</dbReference>
<dbReference type="InterPro" id="IPR036390">
    <property type="entry name" value="WH_DNA-bd_sf"/>
</dbReference>
<dbReference type="FunCoup" id="A9UWM2">
    <property type="interactions" value="1707"/>
</dbReference>
<comment type="similarity">
    <text evidence="1">Belongs to the peptidase M24 family.</text>
</comment>
<feature type="domain" description="Peptidase M24" evidence="3">
    <location>
        <begin position="25"/>
        <end position="219"/>
    </location>
</feature>
<evidence type="ECO:0000259" key="3">
    <source>
        <dbReference type="Pfam" id="PF00557"/>
    </source>
</evidence>
<dbReference type="InterPro" id="IPR036005">
    <property type="entry name" value="Creatinase/aminopeptidase-like"/>
</dbReference>
<dbReference type="InterPro" id="IPR047113">
    <property type="entry name" value="PA2G4/ARX1"/>
</dbReference>
<dbReference type="Gene3D" id="3.90.230.10">
    <property type="entry name" value="Creatinase/methionine aminopeptidase superfamily"/>
    <property type="match status" value="1"/>
</dbReference>
<dbReference type="Gene3D" id="1.10.10.10">
    <property type="entry name" value="Winged helix-like DNA-binding domain superfamily/Winged helix DNA-binding domain"/>
    <property type="match status" value="1"/>
</dbReference>
<dbReference type="STRING" id="81824.A9UWM2"/>
<sequence>MAAAYEEERAPGLEEADVVTKYKMGAEMLNRALQHVASLCVEGASVLELCEAGDAAMEKEVGTVFNKKVEGQLIPKGIAFPTCININEILFNYSPLKSDKPTQLKAGDVVKIDMGLHLDGYIVVNAHTVVVGASAAAPVTGRKADAILAAYYACEVAARLIKPGNKSSDVTAAIQKVVKTFNCNAIEGMLSHIASYQMEHDELMSEKSINQNPSEAARKDIKVHTFEANEVYAIDVLVSTGEGKARQTANRATVFRPTGELYQLKLKHARQFFGEVQKKTSNKPMAITLRGFENEAQTKMGVKECVEHGLIQPMEVMADKEGEYVAQFRVTTLLMPNGNLKITTGGFDPATCKSEFSIEDEEIKKILSQNLSAKAGKKKKKNNKKKADEAASAGDAN</sequence>
<feature type="compositionally biased region" description="Basic residues" evidence="2">
    <location>
        <begin position="375"/>
        <end position="384"/>
    </location>
</feature>
<feature type="region of interest" description="Disordered" evidence="2">
    <location>
        <begin position="373"/>
        <end position="397"/>
    </location>
</feature>
<protein>
    <recommendedName>
        <fullName evidence="3">Peptidase M24 domain-containing protein</fullName>
    </recommendedName>
</protein>
<reference evidence="4 5" key="1">
    <citation type="journal article" date="2008" name="Nature">
        <title>The genome of the choanoflagellate Monosiga brevicollis and the origin of metazoans.</title>
        <authorList>
            <consortium name="JGI Sequencing"/>
            <person name="King N."/>
            <person name="Westbrook M.J."/>
            <person name="Young S.L."/>
            <person name="Kuo A."/>
            <person name="Abedin M."/>
            <person name="Chapman J."/>
            <person name="Fairclough S."/>
            <person name="Hellsten U."/>
            <person name="Isogai Y."/>
            <person name="Letunic I."/>
            <person name="Marr M."/>
            <person name="Pincus D."/>
            <person name="Putnam N."/>
            <person name="Rokas A."/>
            <person name="Wright K.J."/>
            <person name="Zuzow R."/>
            <person name="Dirks W."/>
            <person name="Good M."/>
            <person name="Goodstein D."/>
            <person name="Lemons D."/>
            <person name="Li W."/>
            <person name="Lyons J.B."/>
            <person name="Morris A."/>
            <person name="Nichols S."/>
            <person name="Richter D.J."/>
            <person name="Salamov A."/>
            <person name="Bork P."/>
            <person name="Lim W.A."/>
            <person name="Manning G."/>
            <person name="Miller W.T."/>
            <person name="McGinnis W."/>
            <person name="Shapiro H."/>
            <person name="Tjian R."/>
            <person name="Grigoriev I.V."/>
            <person name="Rokhsar D."/>
        </authorList>
    </citation>
    <scope>NUCLEOTIDE SEQUENCE [LARGE SCALE GENOMIC DNA]</scope>
    <source>
        <strain evidence="5">MX1 / ATCC 50154</strain>
    </source>
</reference>
<dbReference type="PANTHER" id="PTHR10804">
    <property type="entry name" value="PROTEASE FAMILY M24 METHIONYL AMINOPEPTIDASE, AMINOPEPTIDASE P"/>
    <property type="match status" value="1"/>
</dbReference>
<evidence type="ECO:0000313" key="4">
    <source>
        <dbReference type="EMBL" id="EDQ90071.1"/>
    </source>
</evidence>
<dbReference type="CDD" id="cd01089">
    <property type="entry name" value="PA2G4-like"/>
    <property type="match status" value="1"/>
</dbReference>
<dbReference type="AlphaFoldDB" id="A9UWM2"/>
<name>A9UWM2_MONBE</name>
<dbReference type="InterPro" id="IPR036388">
    <property type="entry name" value="WH-like_DNA-bd_sf"/>
</dbReference>
<dbReference type="KEGG" id="mbr:MONBRDRAFT_16495"/>
<dbReference type="OMA" id="SRMFYSE"/>